<dbReference type="InterPro" id="IPR027379">
    <property type="entry name" value="CLS_N"/>
</dbReference>
<keyword evidence="3 7" id="KW-0812">Transmembrane</keyword>
<keyword evidence="5 7" id="KW-0472">Membrane</keyword>
<organism evidence="9 10">
    <name type="scientific">Planosporangium mesophilum</name>
    <dbReference type="NCBI Taxonomy" id="689768"/>
    <lineage>
        <taxon>Bacteria</taxon>
        <taxon>Bacillati</taxon>
        <taxon>Actinomycetota</taxon>
        <taxon>Actinomycetes</taxon>
        <taxon>Micromonosporales</taxon>
        <taxon>Micromonosporaceae</taxon>
        <taxon>Planosporangium</taxon>
    </lineage>
</organism>
<feature type="domain" description="Cardiolipin synthase N-terminal" evidence="8">
    <location>
        <begin position="18"/>
        <end position="63"/>
    </location>
</feature>
<reference evidence="9" key="1">
    <citation type="submission" date="2021-01" db="EMBL/GenBank/DDBJ databases">
        <title>Whole genome shotgun sequence of Planosporangium mesophilum NBRC 109066.</title>
        <authorList>
            <person name="Komaki H."/>
            <person name="Tamura T."/>
        </authorList>
    </citation>
    <scope>NUCLEOTIDE SEQUENCE</scope>
    <source>
        <strain evidence="9">NBRC 109066</strain>
    </source>
</reference>
<keyword evidence="4 7" id="KW-1133">Transmembrane helix</keyword>
<evidence type="ECO:0000313" key="10">
    <source>
        <dbReference type="Proteomes" id="UP000599074"/>
    </source>
</evidence>
<keyword evidence="10" id="KW-1185">Reference proteome</keyword>
<gene>
    <name evidence="9" type="ORF">Pme01_03520</name>
</gene>
<comment type="caution">
    <text evidence="9">The sequence shown here is derived from an EMBL/GenBank/DDBJ whole genome shotgun (WGS) entry which is preliminary data.</text>
</comment>
<dbReference type="GO" id="GO:0005886">
    <property type="term" value="C:plasma membrane"/>
    <property type="evidence" value="ECO:0007669"/>
    <property type="project" value="UniProtKB-SubCell"/>
</dbReference>
<accession>A0A8J3T578</accession>
<feature type="transmembrane region" description="Helical" evidence="7">
    <location>
        <begin position="40"/>
        <end position="61"/>
    </location>
</feature>
<dbReference type="EMBL" id="BOON01000002">
    <property type="protein sequence ID" value="GII20755.1"/>
    <property type="molecule type" value="Genomic_DNA"/>
</dbReference>
<evidence type="ECO:0000256" key="7">
    <source>
        <dbReference type="SAM" id="Phobius"/>
    </source>
</evidence>
<protein>
    <recommendedName>
        <fullName evidence="8">Cardiolipin synthase N-terminal domain-containing protein</fullName>
    </recommendedName>
</protein>
<sequence length="140" mass="16423">MISAMGRLYLLFALVDLALLVIALIDCLSSEEYEIRALPKVAWVFIILLFSPIGPIVWFVAGRPQRETAARPQPWRPGDGFSERSRPRQVAPDDDPEFLRNLTRERRDDEEMLRRWEADLRRREEELRRRKSTDDSGEVQ</sequence>
<dbReference type="AlphaFoldDB" id="A0A8J3T578"/>
<feature type="region of interest" description="Disordered" evidence="6">
    <location>
        <begin position="66"/>
        <end position="102"/>
    </location>
</feature>
<dbReference type="Proteomes" id="UP000599074">
    <property type="component" value="Unassembled WGS sequence"/>
</dbReference>
<evidence type="ECO:0000256" key="1">
    <source>
        <dbReference type="ARBA" id="ARBA00004651"/>
    </source>
</evidence>
<dbReference type="Pfam" id="PF13396">
    <property type="entry name" value="PLDc_N"/>
    <property type="match status" value="1"/>
</dbReference>
<evidence type="ECO:0000256" key="6">
    <source>
        <dbReference type="SAM" id="MobiDB-lite"/>
    </source>
</evidence>
<evidence type="ECO:0000256" key="3">
    <source>
        <dbReference type="ARBA" id="ARBA00022692"/>
    </source>
</evidence>
<proteinExistence type="predicted"/>
<evidence type="ECO:0000313" key="9">
    <source>
        <dbReference type="EMBL" id="GII20755.1"/>
    </source>
</evidence>
<comment type="subcellular location">
    <subcellularLocation>
        <location evidence="1">Cell membrane</location>
        <topology evidence="1">Multi-pass membrane protein</topology>
    </subcellularLocation>
</comment>
<evidence type="ECO:0000259" key="8">
    <source>
        <dbReference type="Pfam" id="PF13396"/>
    </source>
</evidence>
<evidence type="ECO:0000256" key="5">
    <source>
        <dbReference type="ARBA" id="ARBA00023136"/>
    </source>
</evidence>
<keyword evidence="2" id="KW-1003">Cell membrane</keyword>
<evidence type="ECO:0000256" key="4">
    <source>
        <dbReference type="ARBA" id="ARBA00022989"/>
    </source>
</evidence>
<evidence type="ECO:0000256" key="2">
    <source>
        <dbReference type="ARBA" id="ARBA00022475"/>
    </source>
</evidence>
<name>A0A8J3T578_9ACTN</name>